<comment type="cofactor">
    <cofactor evidence="11">
        <name>Zn(2+)</name>
        <dbReference type="ChEBI" id="CHEBI:29105"/>
    </cofactor>
    <text evidence="11">Binds 2 zinc ions per subunit.</text>
</comment>
<dbReference type="SUPFAM" id="SSF52540">
    <property type="entry name" value="P-loop containing nucleoside triphosphate hydrolases"/>
    <property type="match status" value="2"/>
</dbReference>
<feature type="binding site" evidence="11">
    <location>
        <position position="501"/>
    </location>
    <ligand>
        <name>Zn(2+)</name>
        <dbReference type="ChEBI" id="CHEBI:29105"/>
        <label>1</label>
    </ligand>
</feature>
<dbReference type="InterPro" id="IPR001650">
    <property type="entry name" value="Helicase_C-like"/>
</dbReference>
<sequence>MYAKVIVDVAAGGVDRPFDYRLKDAHLGVAAPGMRVLVPFGKRKLTGIIVELSDTASVKNVKSISELLDVTPVLSPELLDLGSWLAKETTCFQITALFAMIPAAMRAKAQKFLVLNEEANHVDVSVQALFGQRIKIPFKEIPEDKTILKAVSRGIQENVLSVYYELKDGAKHKEQKAVTTLQSAQQPKTTKQQETLATIERVADSGAVPVATLINDHGLSRSTIQTLIKNEFLEEHQIVIERNPYERQAGDGREAKQTLTHDQQVAYESIRDAVEERSSKPMLLHGITGSGKTEVYLQAIEQVLKEGREAIVLVPEISLTPQMVERFKRRFGDHVAVMHSALSSGERYDEWMKIHRNEVQVVVGARSAVFAPFNNIGLIIIDEEHESSYKQEDYPRYHAREVAIYRSQTHECPVVLGSATPSMESFARAKKDVYTLLSLPKRVNKKPLPAIELIDMRDELRGGNRSVFSSQLLDKVKDRLAKEEQIVLFLNRRGFSTFVMCRSCGYVGDCPHCEISLTYHQRGNQLKCHYCGHEETMYEECPACESEHIRFFGTGTQKVEEELQKLLPEARIIRMDNDTTRKKGSHEALLKRFGNHEADILLGTQMIAKGLDFPKITLAGVLTADTLLNLPDFRAPERTFQLLTQLGGRAGRDTREGEVVIQTYTPEHYAIQHAKSHDFESFFAYEMQQRRQAGYPPYYFICLITFSHEELLTAMKAAERATRFLKERLSDQSVILGPTPSPISRINDRYRTQCMIKYKREPNFSEILSELFTHYQQEVHKDSRFMAIDRHPNIFM</sequence>
<proteinExistence type="inferred from homology"/>
<keyword evidence="15" id="KW-1185">Reference proteome</keyword>
<comment type="caution">
    <text evidence="14">The sequence shown here is derived from an EMBL/GenBank/DDBJ whole genome shotgun (WGS) entry which is preliminary data.</text>
</comment>
<dbReference type="InterPro" id="IPR040498">
    <property type="entry name" value="PriA_CRR"/>
</dbReference>
<dbReference type="InterPro" id="IPR042115">
    <property type="entry name" value="PriA_3primeBD_sf"/>
</dbReference>
<comment type="subunit">
    <text evidence="11">Component of the replication restart primosome.</text>
</comment>
<feature type="binding site" evidence="11">
    <location>
        <position position="510"/>
    </location>
    <ligand>
        <name>Zn(2+)</name>
        <dbReference type="ChEBI" id="CHEBI:29105"/>
        <label>2</label>
    </ligand>
</feature>
<evidence type="ECO:0000259" key="13">
    <source>
        <dbReference type="PROSITE" id="PS51194"/>
    </source>
</evidence>
<dbReference type="Pfam" id="PF17764">
    <property type="entry name" value="PriA_3primeBD"/>
    <property type="match status" value="1"/>
</dbReference>
<comment type="catalytic activity">
    <reaction evidence="11">
        <text>Couples ATP hydrolysis with the unwinding of duplex DNA by translocating in the 3'-5' direction.</text>
        <dbReference type="EC" id="5.6.2.4"/>
    </reaction>
</comment>
<evidence type="ECO:0000256" key="10">
    <source>
        <dbReference type="ARBA" id="ARBA00023235"/>
    </source>
</evidence>
<dbReference type="PANTHER" id="PTHR30580:SF0">
    <property type="entry name" value="PRIMOSOMAL PROTEIN N"/>
    <property type="match status" value="1"/>
</dbReference>
<dbReference type="InterPro" id="IPR011545">
    <property type="entry name" value="DEAD/DEAH_box_helicase_dom"/>
</dbReference>
<evidence type="ECO:0000313" key="15">
    <source>
        <dbReference type="Proteomes" id="UP000741863"/>
    </source>
</evidence>
<feature type="binding site" evidence="11">
    <location>
        <position position="541"/>
    </location>
    <ligand>
        <name>Zn(2+)</name>
        <dbReference type="ChEBI" id="CHEBI:29105"/>
        <label>1</label>
    </ligand>
</feature>
<evidence type="ECO:0000313" key="14">
    <source>
        <dbReference type="EMBL" id="MBM7632537.1"/>
    </source>
</evidence>
<dbReference type="CDD" id="cd18804">
    <property type="entry name" value="SF2_C_priA"/>
    <property type="match status" value="1"/>
</dbReference>
<dbReference type="Pfam" id="PF18319">
    <property type="entry name" value="Zn_ribbon_PriA"/>
    <property type="match status" value="1"/>
</dbReference>
<keyword evidence="5 11" id="KW-0378">Hydrolase</keyword>
<gene>
    <name evidence="11" type="primary">priA</name>
    <name evidence="14" type="ORF">JOD17_001631</name>
</gene>
<dbReference type="Gene3D" id="3.40.50.300">
    <property type="entry name" value="P-loop containing nucleotide triphosphate hydrolases"/>
    <property type="match status" value="2"/>
</dbReference>
<feature type="domain" description="Helicase ATP-binding" evidence="12">
    <location>
        <begin position="273"/>
        <end position="439"/>
    </location>
</feature>
<dbReference type="InterPro" id="IPR041236">
    <property type="entry name" value="PriA_C"/>
</dbReference>
<keyword evidence="8 11" id="KW-0067">ATP-binding</keyword>
<evidence type="ECO:0000256" key="11">
    <source>
        <dbReference type="HAMAP-Rule" id="MF_00983"/>
    </source>
</evidence>
<dbReference type="SMART" id="SM00490">
    <property type="entry name" value="HELICc"/>
    <property type="match status" value="1"/>
</dbReference>
<dbReference type="Proteomes" id="UP000741863">
    <property type="component" value="Unassembled WGS sequence"/>
</dbReference>
<keyword evidence="1 11" id="KW-0639">Primosome</keyword>
<feature type="binding site" evidence="11">
    <location>
        <position position="513"/>
    </location>
    <ligand>
        <name>Zn(2+)</name>
        <dbReference type="ChEBI" id="CHEBI:29105"/>
        <label>2</label>
    </ligand>
</feature>
<feature type="domain" description="Helicase C-terminal" evidence="13">
    <location>
        <begin position="536"/>
        <end position="712"/>
    </location>
</feature>
<organism evidence="14 15">
    <name type="scientific">Geomicrobium sediminis</name>
    <dbReference type="NCBI Taxonomy" id="1347788"/>
    <lineage>
        <taxon>Bacteria</taxon>
        <taxon>Bacillati</taxon>
        <taxon>Bacillota</taxon>
        <taxon>Bacilli</taxon>
        <taxon>Bacillales</taxon>
        <taxon>Geomicrobium</taxon>
    </lineage>
</organism>
<comment type="similarity">
    <text evidence="11">Belongs to the helicase family. PriA subfamily.</text>
</comment>
<evidence type="ECO:0000259" key="12">
    <source>
        <dbReference type="PROSITE" id="PS51192"/>
    </source>
</evidence>
<evidence type="ECO:0000256" key="5">
    <source>
        <dbReference type="ARBA" id="ARBA00022801"/>
    </source>
</evidence>
<keyword evidence="2 11" id="KW-0235">DNA replication</keyword>
<evidence type="ECO:0000256" key="8">
    <source>
        <dbReference type="ARBA" id="ARBA00022840"/>
    </source>
</evidence>
<dbReference type="InterPro" id="IPR027417">
    <property type="entry name" value="P-loop_NTPase"/>
</dbReference>
<dbReference type="NCBIfam" id="TIGR00595">
    <property type="entry name" value="priA"/>
    <property type="match status" value="1"/>
</dbReference>
<name>A0ABS2PB25_9BACL</name>
<keyword evidence="6 11" id="KW-0347">Helicase</keyword>
<keyword evidence="9 11" id="KW-0238">DNA-binding</keyword>
<protein>
    <recommendedName>
        <fullName evidence="11">Replication restart protein PriA</fullName>
    </recommendedName>
    <alternativeName>
        <fullName evidence="11">ATP-dependent DNA helicase PriA</fullName>
        <ecNumber evidence="11">5.6.2.4</ecNumber>
    </alternativeName>
    <alternativeName>
        <fullName evidence="11">DNA 3'-5' helicase PriA</fullName>
    </alternativeName>
</protein>
<evidence type="ECO:0000256" key="6">
    <source>
        <dbReference type="ARBA" id="ARBA00022806"/>
    </source>
</evidence>
<dbReference type="PROSITE" id="PS51192">
    <property type="entry name" value="HELICASE_ATP_BIND_1"/>
    <property type="match status" value="1"/>
</dbReference>
<feature type="binding site" evidence="11">
    <location>
        <position position="544"/>
    </location>
    <ligand>
        <name>Zn(2+)</name>
        <dbReference type="ChEBI" id="CHEBI:29105"/>
        <label>1</label>
    </ligand>
</feature>
<keyword evidence="7 11" id="KW-0862">Zinc</keyword>
<comment type="function">
    <text evidence="11">Initiates the restart of stalled replication forks, which reloads the replicative helicase on sites other than the origin of replication. Recognizes and binds to abandoned replication forks and remodels them to uncover a helicase loading site. Promotes assembly of the primosome at these replication forks.</text>
</comment>
<keyword evidence="3 11" id="KW-0479">Metal-binding</keyword>
<dbReference type="PROSITE" id="PS51194">
    <property type="entry name" value="HELICASE_CTER"/>
    <property type="match status" value="1"/>
</dbReference>
<dbReference type="Pfam" id="PF00271">
    <property type="entry name" value="Helicase_C"/>
    <property type="match status" value="1"/>
</dbReference>
<dbReference type="InterPro" id="IPR005259">
    <property type="entry name" value="PriA"/>
</dbReference>
<dbReference type="CDD" id="cd17929">
    <property type="entry name" value="DEXHc_priA"/>
    <property type="match status" value="1"/>
</dbReference>
<dbReference type="PANTHER" id="PTHR30580">
    <property type="entry name" value="PRIMOSOMAL PROTEIN N"/>
    <property type="match status" value="1"/>
</dbReference>
<dbReference type="SMART" id="SM00487">
    <property type="entry name" value="DEXDc"/>
    <property type="match status" value="1"/>
</dbReference>
<feature type="binding site" evidence="11">
    <location>
        <position position="531"/>
    </location>
    <ligand>
        <name>Zn(2+)</name>
        <dbReference type="ChEBI" id="CHEBI:29105"/>
        <label>2</label>
    </ligand>
</feature>
<evidence type="ECO:0000256" key="4">
    <source>
        <dbReference type="ARBA" id="ARBA00022741"/>
    </source>
</evidence>
<keyword evidence="4 11" id="KW-0547">Nucleotide-binding</keyword>
<dbReference type="EMBL" id="JAFBEC010000004">
    <property type="protein sequence ID" value="MBM7632537.1"/>
    <property type="molecule type" value="Genomic_DNA"/>
</dbReference>
<evidence type="ECO:0000256" key="2">
    <source>
        <dbReference type="ARBA" id="ARBA00022705"/>
    </source>
</evidence>
<dbReference type="Pfam" id="PF18074">
    <property type="entry name" value="PriA_C"/>
    <property type="match status" value="1"/>
</dbReference>
<dbReference type="Gene3D" id="3.40.1440.60">
    <property type="entry name" value="PriA, 3(prime) DNA-binding domain"/>
    <property type="match status" value="1"/>
</dbReference>
<comment type="catalytic activity">
    <reaction evidence="11">
        <text>ATP + H2O = ADP + phosphate + H(+)</text>
        <dbReference type="Rhea" id="RHEA:13065"/>
        <dbReference type="ChEBI" id="CHEBI:15377"/>
        <dbReference type="ChEBI" id="CHEBI:15378"/>
        <dbReference type="ChEBI" id="CHEBI:30616"/>
        <dbReference type="ChEBI" id="CHEBI:43474"/>
        <dbReference type="ChEBI" id="CHEBI:456216"/>
        <dbReference type="EC" id="5.6.2.4"/>
    </reaction>
</comment>
<dbReference type="Pfam" id="PF00270">
    <property type="entry name" value="DEAD"/>
    <property type="match status" value="1"/>
</dbReference>
<dbReference type="GO" id="GO:0016787">
    <property type="term" value="F:hydrolase activity"/>
    <property type="evidence" value="ECO:0007669"/>
    <property type="project" value="UniProtKB-KW"/>
</dbReference>
<feature type="binding site" evidence="11">
    <location>
        <position position="528"/>
    </location>
    <ligand>
        <name>Zn(2+)</name>
        <dbReference type="ChEBI" id="CHEBI:29105"/>
        <label>2</label>
    </ligand>
</feature>
<feature type="binding site" evidence="11">
    <location>
        <position position="504"/>
    </location>
    <ligand>
        <name>Zn(2+)</name>
        <dbReference type="ChEBI" id="CHEBI:29105"/>
        <label>1</label>
    </ligand>
</feature>
<evidence type="ECO:0000256" key="1">
    <source>
        <dbReference type="ARBA" id="ARBA00022515"/>
    </source>
</evidence>
<evidence type="ECO:0000256" key="9">
    <source>
        <dbReference type="ARBA" id="ARBA00023125"/>
    </source>
</evidence>
<keyword evidence="10 11" id="KW-0413">Isomerase</keyword>
<dbReference type="HAMAP" id="MF_00983">
    <property type="entry name" value="PriA"/>
    <property type="match status" value="1"/>
</dbReference>
<evidence type="ECO:0000256" key="7">
    <source>
        <dbReference type="ARBA" id="ARBA00022833"/>
    </source>
</evidence>
<accession>A0ABS2PB25</accession>
<dbReference type="InterPro" id="IPR014001">
    <property type="entry name" value="Helicase_ATP-bd"/>
</dbReference>
<reference evidence="14 15" key="1">
    <citation type="submission" date="2021-01" db="EMBL/GenBank/DDBJ databases">
        <title>Genomic Encyclopedia of Type Strains, Phase IV (KMG-IV): sequencing the most valuable type-strain genomes for metagenomic binning, comparative biology and taxonomic classification.</title>
        <authorList>
            <person name="Goeker M."/>
        </authorList>
    </citation>
    <scope>NUCLEOTIDE SEQUENCE [LARGE SCALE GENOMIC DNA]</scope>
    <source>
        <strain evidence="14 15">DSM 25540</strain>
    </source>
</reference>
<dbReference type="EC" id="5.6.2.4" evidence="11"/>
<dbReference type="NCBIfam" id="NF004066">
    <property type="entry name" value="PRK05580.1-3"/>
    <property type="match status" value="1"/>
</dbReference>
<evidence type="ECO:0000256" key="3">
    <source>
        <dbReference type="ARBA" id="ARBA00022723"/>
    </source>
</evidence>
<dbReference type="InterPro" id="IPR041222">
    <property type="entry name" value="PriA_3primeBD"/>
</dbReference>